<comment type="similarity">
    <text evidence="3">Belongs to the resistance-nodulation-cell division (RND) (TC 2.A.6) family.</text>
</comment>
<accession>A0AAE3QLT4</accession>
<organism evidence="10 11">
    <name type="scientific">Xanthocytophaga flava</name>
    <dbReference type="NCBI Taxonomy" id="3048013"/>
    <lineage>
        <taxon>Bacteria</taxon>
        <taxon>Pseudomonadati</taxon>
        <taxon>Bacteroidota</taxon>
        <taxon>Cytophagia</taxon>
        <taxon>Cytophagales</taxon>
        <taxon>Rhodocytophagaceae</taxon>
        <taxon>Xanthocytophaga</taxon>
    </lineage>
</organism>
<dbReference type="PANTHER" id="PTHR32063:SF24">
    <property type="entry name" value="CATION EFFLUX SYSTEM (ACRB_ACRD_ACRF FAMILY)"/>
    <property type="match status" value="1"/>
</dbReference>
<dbReference type="PANTHER" id="PTHR32063">
    <property type="match status" value="1"/>
</dbReference>
<dbReference type="SUPFAM" id="SSF82866">
    <property type="entry name" value="Multidrug efflux transporter AcrB transmembrane domain"/>
    <property type="match status" value="2"/>
</dbReference>
<evidence type="ECO:0000256" key="3">
    <source>
        <dbReference type="ARBA" id="ARBA00010942"/>
    </source>
</evidence>
<dbReference type="PRINTS" id="PR00702">
    <property type="entry name" value="ACRIFLAVINRP"/>
</dbReference>
<feature type="transmembrane region" description="Helical" evidence="9">
    <location>
        <begin position="876"/>
        <end position="895"/>
    </location>
</feature>
<dbReference type="InterPro" id="IPR027463">
    <property type="entry name" value="AcrB_DN_DC_subdom"/>
</dbReference>
<feature type="transmembrane region" description="Helical" evidence="9">
    <location>
        <begin position="977"/>
        <end position="994"/>
    </location>
</feature>
<dbReference type="Gene3D" id="3.30.70.1430">
    <property type="entry name" value="Multidrug efflux transporter AcrB pore domain"/>
    <property type="match status" value="2"/>
</dbReference>
<comment type="similarity">
    <text evidence="2">Belongs to the outer membrane factor (OMF) (TC 1.B.17) family.</text>
</comment>
<dbReference type="EMBL" id="JASJOS010000004">
    <property type="protein sequence ID" value="MDJ1481026.1"/>
    <property type="molecule type" value="Genomic_DNA"/>
</dbReference>
<reference evidence="10" key="1">
    <citation type="submission" date="2023-05" db="EMBL/GenBank/DDBJ databases">
        <authorList>
            <person name="Zhang X."/>
        </authorList>
    </citation>
    <scope>NUCLEOTIDE SEQUENCE</scope>
    <source>
        <strain evidence="10">YF14B1</strain>
    </source>
</reference>
<keyword evidence="5" id="KW-1003">Cell membrane</keyword>
<dbReference type="SUPFAM" id="SSF56954">
    <property type="entry name" value="Outer membrane efflux proteins (OEP)"/>
    <property type="match status" value="1"/>
</dbReference>
<evidence type="ECO:0000256" key="5">
    <source>
        <dbReference type="ARBA" id="ARBA00022475"/>
    </source>
</evidence>
<evidence type="ECO:0000313" key="11">
    <source>
        <dbReference type="Proteomes" id="UP001241110"/>
    </source>
</evidence>
<evidence type="ECO:0000256" key="9">
    <source>
        <dbReference type="SAM" id="Phobius"/>
    </source>
</evidence>
<dbReference type="SUPFAM" id="SSF82714">
    <property type="entry name" value="Multidrug efflux transporter AcrB TolC docking domain, DN and DC subdomains"/>
    <property type="match status" value="2"/>
</dbReference>
<evidence type="ECO:0000256" key="6">
    <source>
        <dbReference type="ARBA" id="ARBA00022692"/>
    </source>
</evidence>
<dbReference type="SUPFAM" id="SSF82693">
    <property type="entry name" value="Multidrug efflux transporter AcrB pore domain, PN1, PN2, PC1 and PC2 subdomains"/>
    <property type="match status" value="3"/>
</dbReference>
<feature type="transmembrane region" description="Helical" evidence="9">
    <location>
        <begin position="368"/>
        <end position="388"/>
    </location>
</feature>
<evidence type="ECO:0000313" key="10">
    <source>
        <dbReference type="EMBL" id="MDJ1481026.1"/>
    </source>
</evidence>
<proteinExistence type="inferred from homology"/>
<feature type="transmembrane region" description="Helical" evidence="9">
    <location>
        <begin position="1083"/>
        <end position="1101"/>
    </location>
</feature>
<dbReference type="Pfam" id="PF00873">
    <property type="entry name" value="ACR_tran"/>
    <property type="match status" value="1"/>
</dbReference>
<dbReference type="GO" id="GO:0005886">
    <property type="term" value="C:plasma membrane"/>
    <property type="evidence" value="ECO:0007669"/>
    <property type="project" value="UniProtKB-SubCell"/>
</dbReference>
<protein>
    <submittedName>
        <fullName evidence="10">CusA/CzcA family heavy metal efflux RND transporter</fullName>
    </submittedName>
</protein>
<evidence type="ECO:0000256" key="8">
    <source>
        <dbReference type="ARBA" id="ARBA00023136"/>
    </source>
</evidence>
<name>A0AAE3QLT4_9BACT</name>
<dbReference type="InterPro" id="IPR003423">
    <property type="entry name" value="OMP_efflux"/>
</dbReference>
<evidence type="ECO:0000256" key="1">
    <source>
        <dbReference type="ARBA" id="ARBA00004651"/>
    </source>
</evidence>
<dbReference type="NCBIfam" id="TIGR00914">
    <property type="entry name" value="2A0601"/>
    <property type="match status" value="1"/>
</dbReference>
<dbReference type="GO" id="GO:0015562">
    <property type="term" value="F:efflux transmembrane transporter activity"/>
    <property type="evidence" value="ECO:0007669"/>
    <property type="project" value="InterPro"/>
</dbReference>
<keyword evidence="6 9" id="KW-0812">Transmembrane</keyword>
<dbReference type="Gene3D" id="3.30.70.1440">
    <property type="entry name" value="Multidrug efflux transporter AcrB pore domain"/>
    <property type="match status" value="1"/>
</dbReference>
<dbReference type="Gene3D" id="3.30.2090.10">
    <property type="entry name" value="Multidrug efflux transporter AcrB TolC docking domain, DN and DC subdomains"/>
    <property type="match status" value="2"/>
</dbReference>
<feature type="transmembrane region" description="Helical" evidence="9">
    <location>
        <begin position="481"/>
        <end position="504"/>
    </location>
</feature>
<feature type="transmembrane region" description="Helical" evidence="9">
    <location>
        <begin position="927"/>
        <end position="949"/>
    </location>
</feature>
<dbReference type="Gene3D" id="1.20.1640.10">
    <property type="entry name" value="Multidrug efflux transporter AcrB transmembrane domain"/>
    <property type="match status" value="2"/>
</dbReference>
<dbReference type="Proteomes" id="UP001241110">
    <property type="component" value="Unassembled WGS sequence"/>
</dbReference>
<feature type="transmembrane region" description="Helical" evidence="9">
    <location>
        <begin position="540"/>
        <end position="559"/>
    </location>
</feature>
<dbReference type="Pfam" id="PF02321">
    <property type="entry name" value="OEP"/>
    <property type="match status" value="1"/>
</dbReference>
<keyword evidence="4" id="KW-0813">Transport</keyword>
<comment type="subcellular location">
    <subcellularLocation>
        <location evidence="1">Cell membrane</location>
        <topology evidence="1">Multi-pass membrane protein</topology>
    </subcellularLocation>
</comment>
<feature type="transmembrane region" description="Helical" evidence="9">
    <location>
        <begin position="1006"/>
        <end position="1032"/>
    </location>
</feature>
<evidence type="ECO:0000256" key="4">
    <source>
        <dbReference type="ARBA" id="ARBA00022448"/>
    </source>
</evidence>
<dbReference type="GO" id="GO:0008324">
    <property type="term" value="F:monoatomic cation transmembrane transporter activity"/>
    <property type="evidence" value="ECO:0007669"/>
    <property type="project" value="InterPro"/>
</dbReference>
<dbReference type="InterPro" id="IPR001036">
    <property type="entry name" value="Acrflvin-R"/>
</dbReference>
<evidence type="ECO:0000256" key="2">
    <source>
        <dbReference type="ARBA" id="ARBA00007613"/>
    </source>
</evidence>
<dbReference type="Gene3D" id="3.30.70.1320">
    <property type="entry name" value="Multidrug efflux transporter AcrB pore domain like"/>
    <property type="match status" value="1"/>
</dbReference>
<sequence>MLDKIIHFSIHNKLIIGLLTLVLIIWGGWSLTQLPIDAVPDITSNQVQIITRTPSLAAQEVERLITFPIEQTMATIPEILEIRSFSRFGLSVVTIVFQEQTDIYWARQQVFERLQQAKNDIPGGVGAPELGPVTTGLGEIYQYTIHPQKGYEKMYTPMELRTIQDWIIRRQLLGTEGVAEVSSFGGYLKQYEIALDPNLLNSYHLSINDVFTALEKNNQNTGGAYIDKKPNAYFIRSEGLIGDTTDIKKIVIKQNGNGIPVLIGNIGRVTYGHATRYGAMTYNDQGEVVGAIVMMLKGENSSKVINNVKKRIAQIQKTLPIGLVIDAYLDRTRLVNNAISTVEQNLLEGALIVIFVLVIMLGNLRAGLVVASVIPLAMLFAVSMMHLFGVSGNLMSLGAIDFGLIVDGAVIIVEATLHHIVQQKYSHRLSQEEMDREVYQAAIKIRSSAAFGEIIILIVYLPILTLTGIEGKMFRPMAQVVSFAILGAFILSLTYVPMVSALCLSKNSGHTKPTLADRLMKYLHRVYTPVLHFALSRKKLILGISVIALVASLFLFTTLGGEFIPTLEEGDFAVETRLVTGSSVSQTIETAQKAAAILLKQFPEIKEVVGKVGSSEVPTDPMPIESCDLMIILKDKSEWVSASNREELAQKMHEALSALPGVSFGFQQPIQMRFNELATGARQDVVLKIYGEDLNTLAEQAKVLGKLIRKVQGAEDLYIEQITGLPQIVVNYNRDKIAEYGLAIEDINKVIRAGFAGESAGLVFEGERRFDLMVRLEQGKRQSIEDVTNLYISTPDGNQIPLSQVATVELKNGPNQIQRDNAQRRITVGFNVRNRDVQSIVQEIQDRIEREIKLPTGYYVTYGGTFENLLEARQRLSVAVPVALALIFILLYFTFSSIMQSILIFTAIPLSAIGGIVALWLRNMPFSISAGIGFIALFGVAVLNGIVLLGEFNRLKQNGLTNLQDIILQGTETRLRPVLMTALVASLGFLPMALSQGAGGEVQKPLATVVIGGLVSSTLLTLLVLPVLYMLFEKSGNITEHNLPNNTYDSSSEDKPDYESPSSIRKILAVNWPKSGLHLSVRFWPFVFVMFLISILVYQTGNAQTSPMSLSLEKAITLALQNNLEVQSGLYEIDAQKMLQRTASDIGKTNINWMGGQYNSVNFDNSFTISQNIPFPLLLSRRANYQEAQTQTVERRLAVTQNALVHQVKSTYELLVLAKARHQLYQEQDSIFSQFVRSAQVRYRTGESTFLEQSTAESQLQEIRLQLSQNESDILIAQSQLQTLLNQTQPITATDEVLQKQTLSIQLADTNALLQNPIILYYHQQVITARQFTRVERALALPDFTIGYFNQSLIGTQVINGQDRFFNGSKRFQGIEAGISLPLWFRPFRARTQAASLNEKIAQTQVQYYQKAIGQQWQQAIQEYTKYLKSLEYYEKTALPTAKLILGNAQKAYRAGEIGYLEYSQGLNRSLMIRMQYLETLHRFNQAVIQIEFLAGQK</sequence>
<dbReference type="InterPro" id="IPR004763">
    <property type="entry name" value="CusA-like"/>
</dbReference>
<dbReference type="GO" id="GO:0042910">
    <property type="term" value="F:xenobiotic transmembrane transporter activity"/>
    <property type="evidence" value="ECO:0007669"/>
    <property type="project" value="TreeGrafter"/>
</dbReference>
<keyword evidence="8 9" id="KW-0472">Membrane</keyword>
<dbReference type="Gene3D" id="1.20.1600.10">
    <property type="entry name" value="Outer membrane efflux proteins (OEP)"/>
    <property type="match status" value="1"/>
</dbReference>
<keyword evidence="7 9" id="KW-1133">Transmembrane helix</keyword>
<feature type="transmembrane region" description="Helical" evidence="9">
    <location>
        <begin position="345"/>
        <end position="361"/>
    </location>
</feature>
<dbReference type="RefSeq" id="WP_313978288.1">
    <property type="nucleotide sequence ID" value="NZ_JASJOS010000004.1"/>
</dbReference>
<feature type="transmembrane region" description="Helical" evidence="9">
    <location>
        <begin position="902"/>
        <end position="921"/>
    </location>
</feature>
<gene>
    <name evidence="10" type="ORF">QNI16_11075</name>
</gene>
<feature type="transmembrane region" description="Helical" evidence="9">
    <location>
        <begin position="450"/>
        <end position="469"/>
    </location>
</feature>
<comment type="caution">
    <text evidence="10">The sequence shown here is derived from an EMBL/GenBank/DDBJ whole genome shotgun (WGS) entry which is preliminary data.</text>
</comment>
<evidence type="ECO:0000256" key="7">
    <source>
        <dbReference type="ARBA" id="ARBA00022989"/>
    </source>
</evidence>
<feature type="transmembrane region" description="Helical" evidence="9">
    <location>
        <begin position="394"/>
        <end position="417"/>
    </location>
</feature>